<evidence type="ECO:0000313" key="1">
    <source>
        <dbReference type="EMBL" id="KAJ8391695.1"/>
    </source>
</evidence>
<keyword evidence="2" id="KW-1185">Reference proteome</keyword>
<gene>
    <name evidence="1" type="ORF">AAFF_G00086450</name>
</gene>
<sequence>MCFGTENQAHLSGGSAFISVFQWSLTARLKSRHPYNKAAQEMLNFTSEDISRDAWLAAVEAGVGVGRALPSPYIWDPGDHDLPRRQFSDWGWKSSMKTWGFASVTLTI</sequence>
<dbReference type="EMBL" id="JAINUG010000154">
    <property type="protein sequence ID" value="KAJ8391695.1"/>
    <property type="molecule type" value="Genomic_DNA"/>
</dbReference>
<accession>A0AAD7WCN8</accession>
<organism evidence="1 2">
    <name type="scientific">Aldrovandia affinis</name>
    <dbReference type="NCBI Taxonomy" id="143900"/>
    <lineage>
        <taxon>Eukaryota</taxon>
        <taxon>Metazoa</taxon>
        <taxon>Chordata</taxon>
        <taxon>Craniata</taxon>
        <taxon>Vertebrata</taxon>
        <taxon>Euteleostomi</taxon>
        <taxon>Actinopterygii</taxon>
        <taxon>Neopterygii</taxon>
        <taxon>Teleostei</taxon>
        <taxon>Notacanthiformes</taxon>
        <taxon>Halosauridae</taxon>
        <taxon>Aldrovandia</taxon>
    </lineage>
</organism>
<protein>
    <submittedName>
        <fullName evidence="1">Uncharacterized protein</fullName>
    </submittedName>
</protein>
<dbReference type="AlphaFoldDB" id="A0AAD7WCN8"/>
<reference evidence="1" key="1">
    <citation type="journal article" date="2023" name="Science">
        <title>Genome structures resolve the early diversification of teleost fishes.</title>
        <authorList>
            <person name="Parey E."/>
            <person name="Louis A."/>
            <person name="Montfort J."/>
            <person name="Bouchez O."/>
            <person name="Roques C."/>
            <person name="Iampietro C."/>
            <person name="Lluch J."/>
            <person name="Castinel A."/>
            <person name="Donnadieu C."/>
            <person name="Desvignes T."/>
            <person name="Floi Bucao C."/>
            <person name="Jouanno E."/>
            <person name="Wen M."/>
            <person name="Mejri S."/>
            <person name="Dirks R."/>
            <person name="Jansen H."/>
            <person name="Henkel C."/>
            <person name="Chen W.J."/>
            <person name="Zahm M."/>
            <person name="Cabau C."/>
            <person name="Klopp C."/>
            <person name="Thompson A.W."/>
            <person name="Robinson-Rechavi M."/>
            <person name="Braasch I."/>
            <person name="Lecointre G."/>
            <person name="Bobe J."/>
            <person name="Postlethwait J.H."/>
            <person name="Berthelot C."/>
            <person name="Roest Crollius H."/>
            <person name="Guiguen Y."/>
        </authorList>
    </citation>
    <scope>NUCLEOTIDE SEQUENCE</scope>
    <source>
        <strain evidence="1">NC1722</strain>
    </source>
</reference>
<comment type="caution">
    <text evidence="1">The sequence shown here is derived from an EMBL/GenBank/DDBJ whole genome shotgun (WGS) entry which is preliminary data.</text>
</comment>
<name>A0AAD7WCN8_9TELE</name>
<dbReference type="Proteomes" id="UP001221898">
    <property type="component" value="Unassembled WGS sequence"/>
</dbReference>
<proteinExistence type="predicted"/>
<evidence type="ECO:0000313" key="2">
    <source>
        <dbReference type="Proteomes" id="UP001221898"/>
    </source>
</evidence>